<dbReference type="InterPro" id="IPR003425">
    <property type="entry name" value="CCB3/YggT"/>
</dbReference>
<reference evidence="2 3" key="1">
    <citation type="submission" date="2019-04" db="EMBL/GenBank/DDBJ databases">
        <title>Genome analysis of Streptococcus suis strain WUSS424.</title>
        <authorList>
            <person name="Chen H."/>
            <person name="Gao X."/>
            <person name="Wu Z."/>
        </authorList>
    </citation>
    <scope>NUCLEOTIDE SEQUENCE [LARGE SCALE GENOMIC DNA]</scope>
    <source>
        <strain evidence="2 3">WUSS424</strain>
    </source>
</reference>
<name>A0A4T2GRN4_STRSU</name>
<evidence type="ECO:0000313" key="2">
    <source>
        <dbReference type="EMBL" id="TII00421.1"/>
    </source>
</evidence>
<dbReference type="Pfam" id="PF02325">
    <property type="entry name" value="CCB3_YggT"/>
    <property type="match status" value="1"/>
</dbReference>
<evidence type="ECO:0000313" key="3">
    <source>
        <dbReference type="Proteomes" id="UP000305165"/>
    </source>
</evidence>
<dbReference type="AlphaFoldDB" id="A0A4T2GRN4"/>
<protein>
    <submittedName>
        <fullName evidence="2">YggT family protein</fullName>
    </submittedName>
</protein>
<dbReference type="Proteomes" id="UP000305165">
    <property type="component" value="Unassembled WGS sequence"/>
</dbReference>
<comment type="caution">
    <text evidence="2">The sequence shown here is derived from an EMBL/GenBank/DDBJ whole genome shotgun (WGS) entry which is preliminary data.</text>
</comment>
<dbReference type="GO" id="GO:0016020">
    <property type="term" value="C:membrane"/>
    <property type="evidence" value="ECO:0007669"/>
    <property type="project" value="InterPro"/>
</dbReference>
<sequence>MDFIIIILLKALEIYSYILLAYAFMSWIPGLYDTFVGRLVIWLVRPILLPFRNLRLQFMGLDWTVFIVMIVLNLAYRFLYYWLIVL</sequence>
<keyword evidence="1" id="KW-0812">Transmembrane</keyword>
<keyword evidence="1" id="KW-0472">Membrane</keyword>
<accession>A0A4T2GRN4</accession>
<keyword evidence="1" id="KW-1133">Transmembrane helix</keyword>
<gene>
    <name evidence="2" type="ORF">FAJ39_04980</name>
</gene>
<evidence type="ECO:0000256" key="1">
    <source>
        <dbReference type="SAM" id="Phobius"/>
    </source>
</evidence>
<organism evidence="2 3">
    <name type="scientific">Streptococcus suis</name>
    <dbReference type="NCBI Taxonomy" id="1307"/>
    <lineage>
        <taxon>Bacteria</taxon>
        <taxon>Bacillati</taxon>
        <taxon>Bacillota</taxon>
        <taxon>Bacilli</taxon>
        <taxon>Lactobacillales</taxon>
        <taxon>Streptococcaceae</taxon>
        <taxon>Streptococcus</taxon>
    </lineage>
</organism>
<feature type="transmembrane region" description="Helical" evidence="1">
    <location>
        <begin position="63"/>
        <end position="83"/>
    </location>
</feature>
<feature type="transmembrane region" description="Helical" evidence="1">
    <location>
        <begin position="12"/>
        <end position="29"/>
    </location>
</feature>
<proteinExistence type="predicted"/>
<dbReference type="EMBL" id="SSXO01000002">
    <property type="protein sequence ID" value="TII00421.1"/>
    <property type="molecule type" value="Genomic_DNA"/>
</dbReference>
<dbReference type="OrthoDB" id="47652at2"/>